<accession>A0A0B6ZZR3</accession>
<feature type="compositionally biased region" description="Basic and acidic residues" evidence="1">
    <location>
        <begin position="130"/>
        <end position="141"/>
    </location>
</feature>
<evidence type="ECO:0000256" key="1">
    <source>
        <dbReference type="SAM" id="MobiDB-lite"/>
    </source>
</evidence>
<feature type="region of interest" description="Disordered" evidence="1">
    <location>
        <begin position="122"/>
        <end position="141"/>
    </location>
</feature>
<name>A0A0B6ZZR3_9EUPU</name>
<dbReference type="AlphaFoldDB" id="A0A0B6ZZR3"/>
<proteinExistence type="predicted"/>
<organism evidence="2">
    <name type="scientific">Arion vulgaris</name>
    <dbReference type="NCBI Taxonomy" id="1028688"/>
    <lineage>
        <taxon>Eukaryota</taxon>
        <taxon>Metazoa</taxon>
        <taxon>Spiralia</taxon>
        <taxon>Lophotrochozoa</taxon>
        <taxon>Mollusca</taxon>
        <taxon>Gastropoda</taxon>
        <taxon>Heterobranchia</taxon>
        <taxon>Euthyneura</taxon>
        <taxon>Panpulmonata</taxon>
        <taxon>Eupulmonata</taxon>
        <taxon>Stylommatophora</taxon>
        <taxon>Helicina</taxon>
        <taxon>Arionoidea</taxon>
        <taxon>Arionidae</taxon>
        <taxon>Arion</taxon>
    </lineage>
</organism>
<evidence type="ECO:0000313" key="2">
    <source>
        <dbReference type="EMBL" id="CEK74134.1"/>
    </source>
</evidence>
<protein>
    <submittedName>
        <fullName evidence="2">Uncharacterized protein</fullName>
    </submittedName>
</protein>
<reference evidence="2" key="1">
    <citation type="submission" date="2014-12" db="EMBL/GenBank/DDBJ databases">
        <title>Insight into the proteome of Arion vulgaris.</title>
        <authorList>
            <person name="Aradska J."/>
            <person name="Bulat T."/>
            <person name="Smidak R."/>
            <person name="Sarate P."/>
            <person name="Gangsoo J."/>
            <person name="Sialana F."/>
            <person name="Bilban M."/>
            <person name="Lubec G."/>
        </authorList>
    </citation>
    <scope>NUCLEOTIDE SEQUENCE</scope>
    <source>
        <tissue evidence="2">Skin</tissue>
    </source>
</reference>
<feature type="non-terminal residue" evidence="2">
    <location>
        <position position="1"/>
    </location>
</feature>
<sequence>CSSDLTDLKELDKDEKRLGTKFIVTLDGIDERQFHSDVSVGMFSKHKHPSVRSEPPVLIAPVTTVLDSVTLHNHFTYPMAPEQLQQNHNLYLDILGAQGRLSQAQLQTSLATIPSKLTPPKIQPFSISLKDSDDEHDDKEG</sequence>
<dbReference type="EMBL" id="HACG01027269">
    <property type="protein sequence ID" value="CEK74134.1"/>
    <property type="molecule type" value="Transcribed_RNA"/>
</dbReference>
<gene>
    <name evidence="2" type="primary">ORF89799</name>
</gene>
<feature type="non-terminal residue" evidence="2">
    <location>
        <position position="141"/>
    </location>
</feature>